<dbReference type="InterPro" id="IPR051200">
    <property type="entry name" value="Host-pathogen_enzymatic-act"/>
</dbReference>
<name>A0A6N4W8D8_9MYCO</name>
<dbReference type="NCBIfam" id="TIGR02276">
    <property type="entry name" value="beta_rpt_yvtn"/>
    <property type="match status" value="5"/>
</dbReference>
<feature type="region of interest" description="Disordered" evidence="1">
    <location>
        <begin position="1"/>
        <end position="79"/>
    </location>
</feature>
<dbReference type="InterPro" id="IPR019405">
    <property type="entry name" value="Lactonase_7-beta_prop"/>
</dbReference>
<proteinExistence type="predicted"/>
<dbReference type="AlphaFoldDB" id="A0A6N4W8D8"/>
<reference evidence="2 3" key="1">
    <citation type="journal article" date="2019" name="Emerg. Microbes Infect.">
        <title>Comprehensive subspecies identification of 175 nontuberculous mycobacteria species based on 7547 genomic profiles.</title>
        <authorList>
            <person name="Matsumoto Y."/>
            <person name="Kinjo T."/>
            <person name="Motooka D."/>
            <person name="Nabeya D."/>
            <person name="Jung N."/>
            <person name="Uechi K."/>
            <person name="Horii T."/>
            <person name="Iida T."/>
            <person name="Fujita J."/>
            <person name="Nakamura S."/>
        </authorList>
    </citation>
    <scope>NUCLEOTIDE SEQUENCE [LARGE SCALE GENOMIC DNA]</scope>
    <source>
        <strain evidence="2 3">JCM 30275</strain>
    </source>
</reference>
<evidence type="ECO:0000256" key="1">
    <source>
        <dbReference type="SAM" id="MobiDB-lite"/>
    </source>
</evidence>
<feature type="compositionally biased region" description="Low complexity" evidence="1">
    <location>
        <begin position="37"/>
        <end position="57"/>
    </location>
</feature>
<dbReference type="Pfam" id="PF17963">
    <property type="entry name" value="Big_9"/>
    <property type="match status" value="1"/>
</dbReference>
<gene>
    <name evidence="2" type="ORF">MANY_17440</name>
</gene>
<sequence length="890" mass="90969">MGLGAMVLSGPAVAAADSSDGPSSGASGQTGAHRQASDSSSSAPGASANATATGSGARRSAVAAQLPQSRRAPSTGVSARAAIVRPAVEKPSATSAADAPVADVAPVTAAAALPTVARSALAVPKATAIINAGNTIAEPVTQYVSAVSPLAGIDATDLPGAPSPTPLLAGLWESVRRQFQRTFLNQTPTAAPRQLAATPQGLVVGTLGANDYDGDPLQYAVTQNPLRGTVTVGQDGTYTYQAAATLAASGGTDDFTVAVSDVTQGLHLFDGNGTRVVHVVVTVPDPAAQSAQIAVGDTPSALAVSPDGKRLYVANLGDNSLSVVDTSTNTTIATVGVGSNPVALALSPTAGRAYVVNSGGDSVSVIDTQTNTVLLTTQVGDSPTAIALNPGGSRAYVVNSGSGTVSVIDTSTNFVVGTIAVGQAPSAIAMTSDGRAFVTNYLDKTASVIDTATNRVVFTIGLNASPSALALSPDGTSVYVTDLFRNAVSVIDTKTGATTVITVGANPDAVALSDNGARAYVVNSADNTVSVIDTVSRSVIDTITVGNTPDAVALNPVGAVVYVANSNDNTVSAIPVVTDGRAPSPGQSTLLGSTRGFDVYNLTSKPLTLVDYYGENRPQGNVPAIGSVVQPGQAMHFEVVYRFLITNNIVYPVFSGPDDARYVVGLQAGPFGGPGTGCNVVGGAGQQCSPTPNGPDLIAGNTVKLLDKPGTTVEFGPGQAQDQAKVLNSLCYQDSKATCTFKADRQIDTFGLEKAIVNDLVNESRTEVLVRALALSDTRSESDSVKVTAKLSRSFLEKIVNLEISAEYGHTWTYTHTFTETITIRQPPRTIGGVQAQQAVYRVYGDFTLKMGNTTFTLRDVYFDTPNPNITGRYRVTEEPLDTPADGVAV</sequence>
<dbReference type="InterPro" id="IPR015943">
    <property type="entry name" value="WD40/YVTN_repeat-like_dom_sf"/>
</dbReference>
<dbReference type="InterPro" id="IPR011048">
    <property type="entry name" value="Haem_d1_sf"/>
</dbReference>
<dbReference type="PANTHER" id="PTHR47197">
    <property type="entry name" value="PROTEIN NIRF"/>
    <property type="match status" value="1"/>
</dbReference>
<feature type="compositionally biased region" description="Low complexity" evidence="1">
    <location>
        <begin position="9"/>
        <end position="27"/>
    </location>
</feature>
<dbReference type="SUPFAM" id="SSF51004">
    <property type="entry name" value="C-terminal (heme d1) domain of cytochrome cd1-nitrite reductase"/>
    <property type="match status" value="1"/>
</dbReference>
<dbReference type="Pfam" id="PF10282">
    <property type="entry name" value="Lactonase"/>
    <property type="match status" value="1"/>
</dbReference>
<dbReference type="InterPro" id="IPR011964">
    <property type="entry name" value="YVTN_b-propeller_repeat"/>
</dbReference>
<dbReference type="SUPFAM" id="SSF50969">
    <property type="entry name" value="YVTN repeat-like/Quinoprotein amine dehydrogenase"/>
    <property type="match status" value="1"/>
</dbReference>
<evidence type="ECO:0008006" key="4">
    <source>
        <dbReference type="Google" id="ProtNLM"/>
    </source>
</evidence>
<dbReference type="PANTHER" id="PTHR47197:SF3">
    <property type="entry name" value="DIHYDRO-HEME D1 DEHYDROGENASE"/>
    <property type="match status" value="1"/>
</dbReference>
<dbReference type="SUPFAM" id="SSF56973">
    <property type="entry name" value="Aerolisin/ETX pore-forming domain"/>
    <property type="match status" value="1"/>
</dbReference>
<evidence type="ECO:0000313" key="3">
    <source>
        <dbReference type="Proteomes" id="UP000467249"/>
    </source>
</evidence>
<dbReference type="InterPro" id="IPR011044">
    <property type="entry name" value="Quino_amine_DH_bsu"/>
</dbReference>
<dbReference type="KEGG" id="many:MANY_17440"/>
<dbReference type="Gene3D" id="2.130.10.10">
    <property type="entry name" value="YVTN repeat-like/Quinoprotein amine dehydrogenase"/>
    <property type="match status" value="2"/>
</dbReference>
<accession>A0A6N4W8D8</accession>
<organism evidence="2 3">
    <name type="scientific">Mycolicibacterium anyangense</name>
    <dbReference type="NCBI Taxonomy" id="1431246"/>
    <lineage>
        <taxon>Bacteria</taxon>
        <taxon>Bacillati</taxon>
        <taxon>Actinomycetota</taxon>
        <taxon>Actinomycetes</taxon>
        <taxon>Mycobacteriales</taxon>
        <taxon>Mycobacteriaceae</taxon>
        <taxon>Mycolicibacterium</taxon>
    </lineage>
</organism>
<protein>
    <recommendedName>
        <fullName evidence="4">SMP-30/Gluconolactonase/LRE-like region domain-containing protein</fullName>
    </recommendedName>
</protein>
<dbReference type="EMBL" id="AP022620">
    <property type="protein sequence ID" value="BBZ76407.1"/>
    <property type="molecule type" value="Genomic_DNA"/>
</dbReference>
<evidence type="ECO:0000313" key="2">
    <source>
        <dbReference type="EMBL" id="BBZ76407.1"/>
    </source>
</evidence>
<dbReference type="Proteomes" id="UP000467249">
    <property type="component" value="Chromosome"/>
</dbReference>
<feature type="compositionally biased region" description="Polar residues" evidence="1">
    <location>
        <begin position="66"/>
        <end position="77"/>
    </location>
</feature>
<keyword evidence="3" id="KW-1185">Reference proteome</keyword>